<dbReference type="Proteomes" id="UP000324222">
    <property type="component" value="Unassembled WGS sequence"/>
</dbReference>
<evidence type="ECO:0000313" key="2">
    <source>
        <dbReference type="EMBL" id="MPC99763.1"/>
    </source>
</evidence>
<feature type="region of interest" description="Disordered" evidence="1">
    <location>
        <begin position="1"/>
        <end position="28"/>
    </location>
</feature>
<evidence type="ECO:0000256" key="1">
    <source>
        <dbReference type="SAM" id="MobiDB-lite"/>
    </source>
</evidence>
<keyword evidence="3" id="KW-1185">Reference proteome</keyword>
<comment type="caution">
    <text evidence="2">The sequence shown here is derived from an EMBL/GenBank/DDBJ whole genome shotgun (WGS) entry which is preliminary data.</text>
</comment>
<dbReference type="AlphaFoldDB" id="A0A5B7JZK4"/>
<protein>
    <submittedName>
        <fullName evidence="2">Uncharacterized protein</fullName>
    </submittedName>
</protein>
<evidence type="ECO:0000313" key="3">
    <source>
        <dbReference type="Proteomes" id="UP000324222"/>
    </source>
</evidence>
<sequence length="69" mass="7052">MTAMVPPLPSPISPCSTHRPEPSGGRRGGAGVVVQLFRYTRITIIQVKGAATLDGHVTGAVTGRGLLGS</sequence>
<accession>A0A5B7JZK4</accession>
<proteinExistence type="predicted"/>
<dbReference type="EMBL" id="VSRR010119747">
    <property type="protein sequence ID" value="MPC99763.1"/>
    <property type="molecule type" value="Genomic_DNA"/>
</dbReference>
<feature type="compositionally biased region" description="Pro residues" evidence="1">
    <location>
        <begin position="1"/>
        <end position="12"/>
    </location>
</feature>
<gene>
    <name evidence="2" type="ORF">E2C01_095199</name>
</gene>
<reference evidence="2 3" key="1">
    <citation type="submission" date="2019-05" db="EMBL/GenBank/DDBJ databases">
        <title>Another draft genome of Portunus trituberculatus and its Hox gene families provides insights of decapod evolution.</title>
        <authorList>
            <person name="Jeong J.-H."/>
            <person name="Song I."/>
            <person name="Kim S."/>
            <person name="Choi T."/>
            <person name="Kim D."/>
            <person name="Ryu S."/>
            <person name="Kim W."/>
        </authorList>
    </citation>
    <scope>NUCLEOTIDE SEQUENCE [LARGE SCALE GENOMIC DNA]</scope>
    <source>
        <tissue evidence="2">Muscle</tissue>
    </source>
</reference>
<organism evidence="2 3">
    <name type="scientific">Portunus trituberculatus</name>
    <name type="common">Swimming crab</name>
    <name type="synonym">Neptunus trituberculatus</name>
    <dbReference type="NCBI Taxonomy" id="210409"/>
    <lineage>
        <taxon>Eukaryota</taxon>
        <taxon>Metazoa</taxon>
        <taxon>Ecdysozoa</taxon>
        <taxon>Arthropoda</taxon>
        <taxon>Crustacea</taxon>
        <taxon>Multicrustacea</taxon>
        <taxon>Malacostraca</taxon>
        <taxon>Eumalacostraca</taxon>
        <taxon>Eucarida</taxon>
        <taxon>Decapoda</taxon>
        <taxon>Pleocyemata</taxon>
        <taxon>Brachyura</taxon>
        <taxon>Eubrachyura</taxon>
        <taxon>Portunoidea</taxon>
        <taxon>Portunidae</taxon>
        <taxon>Portuninae</taxon>
        <taxon>Portunus</taxon>
    </lineage>
</organism>
<name>A0A5B7JZK4_PORTR</name>